<proteinExistence type="predicted"/>
<evidence type="ECO:0000313" key="2">
    <source>
        <dbReference type="EMBL" id="KIJ37560.1"/>
    </source>
</evidence>
<accession>A0A0C9VJ05</accession>
<keyword evidence="3" id="KW-1185">Reference proteome</keyword>
<evidence type="ECO:0000259" key="1">
    <source>
        <dbReference type="PROSITE" id="PS50097"/>
    </source>
</evidence>
<name>A0A0C9VJ05_SPHS4</name>
<dbReference type="InterPro" id="IPR000210">
    <property type="entry name" value="BTB/POZ_dom"/>
</dbReference>
<protein>
    <recommendedName>
        <fullName evidence="1">BTB domain-containing protein</fullName>
    </recommendedName>
</protein>
<dbReference type="OrthoDB" id="3027208at2759"/>
<dbReference type="PROSITE" id="PS50097">
    <property type="entry name" value="BTB"/>
    <property type="match status" value="1"/>
</dbReference>
<gene>
    <name evidence="2" type="ORF">M422DRAFT_50362</name>
</gene>
<reference evidence="2 3" key="1">
    <citation type="submission" date="2014-06" db="EMBL/GenBank/DDBJ databases">
        <title>Evolutionary Origins and Diversification of the Mycorrhizal Mutualists.</title>
        <authorList>
            <consortium name="DOE Joint Genome Institute"/>
            <consortium name="Mycorrhizal Genomics Consortium"/>
            <person name="Kohler A."/>
            <person name="Kuo A."/>
            <person name="Nagy L.G."/>
            <person name="Floudas D."/>
            <person name="Copeland A."/>
            <person name="Barry K.W."/>
            <person name="Cichocki N."/>
            <person name="Veneault-Fourrey C."/>
            <person name="LaButti K."/>
            <person name="Lindquist E.A."/>
            <person name="Lipzen A."/>
            <person name="Lundell T."/>
            <person name="Morin E."/>
            <person name="Murat C."/>
            <person name="Riley R."/>
            <person name="Ohm R."/>
            <person name="Sun H."/>
            <person name="Tunlid A."/>
            <person name="Henrissat B."/>
            <person name="Grigoriev I.V."/>
            <person name="Hibbett D.S."/>
            <person name="Martin F."/>
        </authorList>
    </citation>
    <scope>NUCLEOTIDE SEQUENCE [LARGE SCALE GENOMIC DNA]</scope>
    <source>
        <strain evidence="2 3">SS14</strain>
    </source>
</reference>
<dbReference type="AlphaFoldDB" id="A0A0C9VJ05"/>
<evidence type="ECO:0000313" key="3">
    <source>
        <dbReference type="Proteomes" id="UP000054279"/>
    </source>
</evidence>
<organism evidence="2 3">
    <name type="scientific">Sphaerobolus stellatus (strain SS14)</name>
    <dbReference type="NCBI Taxonomy" id="990650"/>
    <lineage>
        <taxon>Eukaryota</taxon>
        <taxon>Fungi</taxon>
        <taxon>Dikarya</taxon>
        <taxon>Basidiomycota</taxon>
        <taxon>Agaricomycotina</taxon>
        <taxon>Agaricomycetes</taxon>
        <taxon>Phallomycetidae</taxon>
        <taxon>Geastrales</taxon>
        <taxon>Sphaerobolaceae</taxon>
        <taxon>Sphaerobolus</taxon>
    </lineage>
</organism>
<dbReference type="Proteomes" id="UP000054279">
    <property type="component" value="Unassembled WGS sequence"/>
</dbReference>
<sequence length="107" mass="12160">MHIDNTELPRNQQFYFEDGNIFLVARGIASKVHKGVLCDQSTVFDDMVYEISGKPNRLGIYDGENVIRLAETPENVDLLLEVIYRINFVSIDNVPDNLETLPASPYN</sequence>
<dbReference type="HOGENOM" id="CLU_2211673_0_0_1"/>
<dbReference type="Pfam" id="PF00651">
    <property type="entry name" value="BTB"/>
    <property type="match status" value="1"/>
</dbReference>
<feature type="domain" description="BTB" evidence="1">
    <location>
        <begin position="19"/>
        <end position="84"/>
    </location>
</feature>
<dbReference type="EMBL" id="KN837168">
    <property type="protein sequence ID" value="KIJ37560.1"/>
    <property type="molecule type" value="Genomic_DNA"/>
</dbReference>